<keyword evidence="4" id="KW-1185">Reference proteome</keyword>
<sequence length="329" mass="36774">MKLSLLVLAAELVSAFPQYSFRRSLTYYDGAFNGRDLFERNTIRHYSRGLDELDNEKLFARGRIPIAPINPIKPVAASNINQAPIANKKSAVPISRSGKVQSNKLPQSQPASNARPLNVANERSSSVPVRTTRQIPEGYSTSIAGFREYATSPDGKVQWSRPRGNPIAEWTLKFDRRKDTQQPQQHGGHSQGQEEWSLAVVRQMQGEGQPLHWSLFVHQEGSKDGGEVFQVKGDATAMKHFHPSKPVNLPASGSFKDHIPLARINAAGKESIRKWANTEPPPRADTQADVRENCQGWTLRVVKHLIDDGVVPKEKYNELVAMMDTVNRR</sequence>
<gene>
    <name evidence="3" type="ORF">GOMPHAMPRED_002908</name>
</gene>
<protein>
    <submittedName>
        <fullName evidence="3">Uncharacterized protein</fullName>
    </submittedName>
</protein>
<evidence type="ECO:0000256" key="1">
    <source>
        <dbReference type="SAM" id="MobiDB-lite"/>
    </source>
</evidence>
<comment type="caution">
    <text evidence="3">The sequence shown here is derived from an EMBL/GenBank/DDBJ whole genome shotgun (WGS) entry which is preliminary data.</text>
</comment>
<accession>A0A8H3EG79</accession>
<dbReference type="OrthoDB" id="4342612at2759"/>
<dbReference type="AlphaFoldDB" id="A0A8H3EG79"/>
<dbReference type="Proteomes" id="UP000664169">
    <property type="component" value="Unassembled WGS sequence"/>
</dbReference>
<proteinExistence type="predicted"/>
<name>A0A8H3EG79_9LECA</name>
<dbReference type="Pfam" id="PF20174">
    <property type="entry name" value="DUF6540"/>
    <property type="match status" value="1"/>
</dbReference>
<feature type="chain" id="PRO_5034541660" evidence="2">
    <location>
        <begin position="16"/>
        <end position="329"/>
    </location>
</feature>
<evidence type="ECO:0000313" key="3">
    <source>
        <dbReference type="EMBL" id="CAF9904653.1"/>
    </source>
</evidence>
<dbReference type="InterPro" id="IPR046670">
    <property type="entry name" value="DUF6540"/>
</dbReference>
<evidence type="ECO:0000313" key="4">
    <source>
        <dbReference type="Proteomes" id="UP000664169"/>
    </source>
</evidence>
<feature type="region of interest" description="Disordered" evidence="1">
    <location>
        <begin position="90"/>
        <end position="131"/>
    </location>
</feature>
<feature type="compositionally biased region" description="Polar residues" evidence="1">
    <location>
        <begin position="98"/>
        <end position="112"/>
    </location>
</feature>
<reference evidence="3" key="1">
    <citation type="submission" date="2021-03" db="EMBL/GenBank/DDBJ databases">
        <authorList>
            <person name="Tagirdzhanova G."/>
        </authorList>
    </citation>
    <scope>NUCLEOTIDE SEQUENCE</scope>
</reference>
<dbReference type="EMBL" id="CAJPDQ010000002">
    <property type="protein sequence ID" value="CAF9904653.1"/>
    <property type="molecule type" value="Genomic_DNA"/>
</dbReference>
<organism evidence="3 4">
    <name type="scientific">Gomphillus americanus</name>
    <dbReference type="NCBI Taxonomy" id="1940652"/>
    <lineage>
        <taxon>Eukaryota</taxon>
        <taxon>Fungi</taxon>
        <taxon>Dikarya</taxon>
        <taxon>Ascomycota</taxon>
        <taxon>Pezizomycotina</taxon>
        <taxon>Lecanoromycetes</taxon>
        <taxon>OSLEUM clade</taxon>
        <taxon>Ostropomycetidae</taxon>
        <taxon>Ostropales</taxon>
        <taxon>Graphidaceae</taxon>
        <taxon>Gomphilloideae</taxon>
        <taxon>Gomphillus</taxon>
    </lineage>
</organism>
<feature type="signal peptide" evidence="2">
    <location>
        <begin position="1"/>
        <end position="15"/>
    </location>
</feature>
<feature type="compositionally biased region" description="Polar residues" evidence="1">
    <location>
        <begin position="121"/>
        <end position="131"/>
    </location>
</feature>
<evidence type="ECO:0000256" key="2">
    <source>
        <dbReference type="SAM" id="SignalP"/>
    </source>
</evidence>
<keyword evidence="2" id="KW-0732">Signal</keyword>